<dbReference type="AlphaFoldDB" id="A0A347WE86"/>
<dbReference type="RefSeq" id="WP_118963198.1">
    <property type="nucleotide sequence ID" value="NZ_CP023036.1"/>
</dbReference>
<dbReference type="PROSITE" id="PS51480">
    <property type="entry name" value="DHAL"/>
    <property type="match status" value="1"/>
</dbReference>
<evidence type="ECO:0000256" key="4">
    <source>
        <dbReference type="ARBA" id="ARBA00022840"/>
    </source>
</evidence>
<dbReference type="FunFam" id="3.40.50.10440:FF:000001">
    <property type="entry name" value="Dihydroxyacetone kinase, DhaK subunit"/>
    <property type="match status" value="1"/>
</dbReference>
<dbReference type="Pfam" id="PF02734">
    <property type="entry name" value="Dak2"/>
    <property type="match status" value="1"/>
</dbReference>
<keyword evidence="4" id="KW-0067">ATP-binding</keyword>
<dbReference type="SUPFAM" id="SSF82549">
    <property type="entry name" value="DAK1/DegV-like"/>
    <property type="match status" value="1"/>
</dbReference>
<dbReference type="PANTHER" id="PTHR28629:SF4">
    <property type="entry name" value="TRIOKINASE_FMN CYCLASE"/>
    <property type="match status" value="1"/>
</dbReference>
<keyword evidence="3 7" id="KW-0418">Kinase</keyword>
<dbReference type="GO" id="GO:0004371">
    <property type="term" value="F:glycerone kinase activity"/>
    <property type="evidence" value="ECO:0007669"/>
    <property type="project" value="UniProtKB-EC"/>
</dbReference>
<evidence type="ECO:0000256" key="1">
    <source>
        <dbReference type="ARBA" id="ARBA00022679"/>
    </source>
</evidence>
<evidence type="ECO:0000313" key="8">
    <source>
        <dbReference type="Proteomes" id="UP000264120"/>
    </source>
</evidence>
<protein>
    <submittedName>
        <fullName evidence="7">Dihydroxyacetone kinase</fullName>
        <ecNumber evidence="7">2.7.1.29</ecNumber>
    </submittedName>
</protein>
<evidence type="ECO:0000256" key="2">
    <source>
        <dbReference type="ARBA" id="ARBA00022741"/>
    </source>
</evidence>
<dbReference type="EMBL" id="CP023036">
    <property type="protein sequence ID" value="AXY23179.1"/>
    <property type="molecule type" value="Genomic_DNA"/>
</dbReference>
<dbReference type="KEGG" id="ksc:CD178_02431"/>
<proteinExistence type="predicted"/>
<dbReference type="GO" id="GO:0019563">
    <property type="term" value="P:glycerol catabolic process"/>
    <property type="evidence" value="ECO:0007669"/>
    <property type="project" value="TreeGrafter"/>
</dbReference>
<dbReference type="FunFam" id="1.25.40.340:FF:000002">
    <property type="entry name" value="Dihydroxyacetone kinase, L subunit"/>
    <property type="match status" value="1"/>
</dbReference>
<dbReference type="OrthoDB" id="9806345at2"/>
<dbReference type="InterPro" id="IPR004006">
    <property type="entry name" value="DhaK_dom"/>
</dbReference>
<feature type="domain" description="DhaK" evidence="6">
    <location>
        <begin position="7"/>
        <end position="328"/>
    </location>
</feature>
<dbReference type="GO" id="GO:0005829">
    <property type="term" value="C:cytosol"/>
    <property type="evidence" value="ECO:0007669"/>
    <property type="project" value="TreeGrafter"/>
</dbReference>
<dbReference type="Pfam" id="PF02733">
    <property type="entry name" value="Dak1"/>
    <property type="match status" value="1"/>
</dbReference>
<gene>
    <name evidence="7" type="primary">dhaK</name>
    <name evidence="7" type="ORF">CD178_02431</name>
</gene>
<reference evidence="7 8" key="1">
    <citation type="submission" date="2017-08" db="EMBL/GenBank/DDBJ databases">
        <title>Complete genome sequence of Gluconacetobacter saccharivorans CV1 isolated from Fermented Vinegar.</title>
        <authorList>
            <person name="Kim S.-Y."/>
        </authorList>
    </citation>
    <scope>NUCLEOTIDE SEQUENCE [LARGE SCALE GENOMIC DNA]</scope>
    <source>
        <strain evidence="7 8">CV1</strain>
    </source>
</reference>
<sequence>MKRFFNTRDTIVTESLDGFLRSAAGQHLCRLDGYPDTCVIMQREPDRTQVSIISGGGSGHEPAHAGFVGRGMLTAAVCGALFASPCVDAIVAAILATTGEAGCLLVVKNYTGDRLNFGLAAERARTMGKQVEVVIIGDDIALPDSTTPRGVAGTVLAHKLAGYGSAQGWDLARIADFLRMAAKRMRTIGLALEDCNPYEPGRGSRLTADQAELGLGIHGEPGAQRIALASANDLMHRAAATLEASLPANAGDSRHALLLNNLGCVPEVEMTLLLESFSHVPLARHVSHIIGPASLMTALDMNGFSLTLIELDDTIRQALEAPVQPHAWPGIAPLDAPAIVPMPEMPDPFPYKPTRNATMAGLLERGADVLVANEAPLNELDGKIGDGDAGSTFAGAARDIIAAIDRLPMDDPHQLMTTIGNILTQHAGGSSGVLFAIMFAAAGRSEQPWQQALRDGLAHMMECGGARPGDRTMIDALYPALETLADGGTLRQAAQAARKGADSTTTMNSARAGRAAYVPSEHVRNVPDPGAEAVARLLEGLSEG</sequence>
<dbReference type="GO" id="GO:0005524">
    <property type="term" value="F:ATP binding"/>
    <property type="evidence" value="ECO:0007669"/>
    <property type="project" value="UniProtKB-KW"/>
</dbReference>
<dbReference type="PANTHER" id="PTHR28629">
    <property type="entry name" value="TRIOKINASE/FMN CYCLASE"/>
    <property type="match status" value="1"/>
</dbReference>
<evidence type="ECO:0000259" key="5">
    <source>
        <dbReference type="PROSITE" id="PS51480"/>
    </source>
</evidence>
<accession>A0A347WE86</accession>
<dbReference type="PROSITE" id="PS51481">
    <property type="entry name" value="DHAK"/>
    <property type="match status" value="1"/>
</dbReference>
<dbReference type="SMART" id="SM01120">
    <property type="entry name" value="Dak2"/>
    <property type="match status" value="1"/>
</dbReference>
<organism evidence="7 8">
    <name type="scientific">Komagataeibacter saccharivorans</name>
    <dbReference type="NCBI Taxonomy" id="265959"/>
    <lineage>
        <taxon>Bacteria</taxon>
        <taxon>Pseudomonadati</taxon>
        <taxon>Pseudomonadota</taxon>
        <taxon>Alphaproteobacteria</taxon>
        <taxon>Acetobacterales</taxon>
        <taxon>Acetobacteraceae</taxon>
        <taxon>Komagataeibacter</taxon>
    </lineage>
</organism>
<dbReference type="InterPro" id="IPR036117">
    <property type="entry name" value="DhaL_dom_sf"/>
</dbReference>
<dbReference type="Gene3D" id="3.40.50.10440">
    <property type="entry name" value="Dihydroxyacetone kinase, domain 1"/>
    <property type="match status" value="1"/>
</dbReference>
<dbReference type="InterPro" id="IPR050861">
    <property type="entry name" value="Dihydroxyacetone_Kinase"/>
</dbReference>
<dbReference type="Gene3D" id="1.25.40.340">
    <property type="match status" value="1"/>
</dbReference>
<dbReference type="Gene3D" id="3.30.1180.20">
    <property type="entry name" value="Dihydroxyacetone kinase, domain 2"/>
    <property type="match status" value="1"/>
</dbReference>
<keyword evidence="8" id="KW-1185">Reference proteome</keyword>
<dbReference type="EC" id="2.7.1.29" evidence="7"/>
<evidence type="ECO:0000256" key="3">
    <source>
        <dbReference type="ARBA" id="ARBA00022777"/>
    </source>
</evidence>
<feature type="domain" description="DhaL" evidence="5">
    <location>
        <begin position="357"/>
        <end position="543"/>
    </location>
</feature>
<dbReference type="Proteomes" id="UP000264120">
    <property type="component" value="Chromosome"/>
</dbReference>
<name>A0A347WE86_9PROT</name>
<dbReference type="SUPFAM" id="SSF101473">
    <property type="entry name" value="DhaL-like"/>
    <property type="match status" value="1"/>
</dbReference>
<dbReference type="InterPro" id="IPR004007">
    <property type="entry name" value="DhaL_dom"/>
</dbReference>
<evidence type="ECO:0000259" key="6">
    <source>
        <dbReference type="PROSITE" id="PS51481"/>
    </source>
</evidence>
<evidence type="ECO:0000313" key="7">
    <source>
        <dbReference type="EMBL" id="AXY23179.1"/>
    </source>
</evidence>
<keyword evidence="1 7" id="KW-0808">Transferase</keyword>
<keyword evidence="2" id="KW-0547">Nucleotide-binding</keyword>